<reference evidence="2" key="1">
    <citation type="submission" date="2017-07" db="EMBL/GenBank/DDBJ databases">
        <title>Leptospira spp. isolated from tropical soils.</title>
        <authorList>
            <person name="Thibeaux R."/>
            <person name="Iraola G."/>
            <person name="Ferres I."/>
            <person name="Bierque E."/>
            <person name="Girault D."/>
            <person name="Soupe-Gilbert M.-E."/>
            <person name="Picardeau M."/>
            <person name="Goarant C."/>
        </authorList>
    </citation>
    <scope>NUCLEOTIDE SEQUENCE [LARGE SCALE GENOMIC DNA]</scope>
    <source>
        <strain evidence="2">ATI7-C-A5</strain>
    </source>
</reference>
<dbReference type="OrthoDB" id="337279at2"/>
<organism evidence="2">
    <name type="scientific">Leptospira ellisii</name>
    <dbReference type="NCBI Taxonomy" id="2023197"/>
    <lineage>
        <taxon>Bacteria</taxon>
        <taxon>Pseudomonadati</taxon>
        <taxon>Spirochaetota</taxon>
        <taxon>Spirochaetia</taxon>
        <taxon>Leptospirales</taxon>
        <taxon>Leptospiraceae</taxon>
        <taxon>Leptospira</taxon>
    </lineage>
</organism>
<dbReference type="EC" id="3.2.1.-" evidence="1"/>
<keyword evidence="3" id="KW-1185">Reference proteome</keyword>
<reference evidence="1" key="3">
    <citation type="submission" date="2023-10" db="EMBL/GenBank/DDBJ databases">
        <authorList>
            <person name="Picardeau M."/>
            <person name="Thibeaux R."/>
        </authorList>
    </citation>
    <scope>NUCLEOTIDE SEQUENCE</scope>
    <source>
        <strain evidence="1">ATI7-C-A5</strain>
    </source>
</reference>
<reference evidence="1 3" key="2">
    <citation type="journal article" date="2018" name="Microb. Genom.">
        <title>Deciphering the unexplored Leptospira diversity from soils uncovers genomic evolution to virulence.</title>
        <authorList>
            <person name="Thibeaux R."/>
            <person name="Iraola G."/>
            <person name="Ferres I."/>
            <person name="Bierque E."/>
            <person name="Girault D."/>
            <person name="Soupe-Gilbert M.E."/>
            <person name="Picardeau M."/>
            <person name="Goarant C."/>
        </authorList>
    </citation>
    <scope>NUCLEOTIDE SEQUENCE [LARGE SCALE GENOMIC DNA]</scope>
    <source>
        <strain evidence="1 3">ATI7-C-A5</strain>
    </source>
</reference>
<dbReference type="SUPFAM" id="SSF50939">
    <property type="entry name" value="Sialidases"/>
    <property type="match status" value="1"/>
</dbReference>
<keyword evidence="1" id="KW-0326">Glycosidase</keyword>
<proteinExistence type="predicted"/>
<dbReference type="GO" id="GO:0016798">
    <property type="term" value="F:hydrolase activity, acting on glycosyl bonds"/>
    <property type="evidence" value="ECO:0007669"/>
    <property type="project" value="UniProtKB-KW"/>
</dbReference>
<protein>
    <submittedName>
        <fullName evidence="1">Sialidase family protein</fullName>
        <ecNumber evidence="1">3.2.1.-</ecNumber>
    </submittedName>
</protein>
<dbReference type="EMBL" id="NPEF02000005">
    <property type="protein sequence ID" value="MDV6235332.1"/>
    <property type="molecule type" value="Genomic_DNA"/>
</dbReference>
<evidence type="ECO:0000313" key="2">
    <source>
        <dbReference type="EMBL" id="PJZ91463.1"/>
    </source>
</evidence>
<evidence type="ECO:0000313" key="3">
    <source>
        <dbReference type="Proteomes" id="UP000232122"/>
    </source>
</evidence>
<dbReference type="AlphaFoldDB" id="A0A2N0B4N7"/>
<dbReference type="NCBIfam" id="NF047818">
    <property type="entry name" value="LIC11996_lipo"/>
    <property type="match status" value="1"/>
</dbReference>
<dbReference type="CDD" id="cd15482">
    <property type="entry name" value="Sialidase_non-viral"/>
    <property type="match status" value="1"/>
</dbReference>
<comment type="caution">
    <text evidence="2">The sequence shown here is derived from an EMBL/GenBank/DDBJ whole genome shotgun (WGS) entry which is preliminary data.</text>
</comment>
<keyword evidence="1" id="KW-0378">Hydrolase</keyword>
<dbReference type="InterPro" id="IPR036278">
    <property type="entry name" value="Sialidase_sf"/>
</dbReference>
<accession>A0A2N0B4N7</accession>
<dbReference type="RefSeq" id="WP_100747419.1">
    <property type="nucleotide sequence ID" value="NZ_NPEF02000005.1"/>
</dbReference>
<sequence length="456" mass="48973">MKTRAILFLVLIQLQCFRFQENLFDPTSPFSLVMSSLFGNVNIDGYSGFLSSGDLAGFNKANTNTYVSFARRSFGPLDDPSNRIDLIVANENSTDIIPTNVPMIGDQYVRLVGYGYVPTNVTHVYSFLFQVNLYTFDTGTSEHYFWSGPSLPTAGSVMTFAKVDPVSAGNGIHSFAPLTAGGGVENAVSCESPINGGSVVCYGRSGDFSSPVLIGGVMSSPTSCEKYAQVTPGTAWCYDATSGASGADITFYGSDGTAAGFLNQPVDLSTANFGSSPFDQYPSLQNVVVQPDFSESYFIENAADTLRITTGIGDLTSFGSVSLGVNGNQQILSAPGILSSDYINSVRSFVSPPASYLSFILSRDSANLYTPYLFRSIDQGVNWAPINLSSMPLPPSTFEDPMLPIYTPVMGTFVTNSGTEKLHLFTNTSDHLLKRYVSTDSGVTWTEQETITPSVK</sequence>
<evidence type="ECO:0000313" key="1">
    <source>
        <dbReference type="EMBL" id="MDV6235332.1"/>
    </source>
</evidence>
<name>A0A2N0B4N7_9LEPT</name>
<dbReference type="EMBL" id="NPEF01000276">
    <property type="protein sequence ID" value="PJZ91463.1"/>
    <property type="molecule type" value="Genomic_DNA"/>
</dbReference>
<dbReference type="Proteomes" id="UP000232122">
    <property type="component" value="Unassembled WGS sequence"/>
</dbReference>
<gene>
    <name evidence="1" type="ORF">CH379_006790</name>
    <name evidence="2" type="ORF">CH379_18515</name>
</gene>
<accession>A0A2N0BJ20</accession>